<dbReference type="PANTHER" id="PTHR45985">
    <property type="match status" value="1"/>
</dbReference>
<protein>
    <recommendedName>
        <fullName evidence="4">Peritrophic membrane chitin binding protein</fullName>
    </recommendedName>
</protein>
<organism evidence="2 3">
    <name type="scientific">Amblyomma americanum</name>
    <name type="common">Lone star tick</name>
    <dbReference type="NCBI Taxonomy" id="6943"/>
    <lineage>
        <taxon>Eukaryota</taxon>
        <taxon>Metazoa</taxon>
        <taxon>Ecdysozoa</taxon>
        <taxon>Arthropoda</taxon>
        <taxon>Chelicerata</taxon>
        <taxon>Arachnida</taxon>
        <taxon>Acari</taxon>
        <taxon>Parasitiformes</taxon>
        <taxon>Ixodida</taxon>
        <taxon>Ixodoidea</taxon>
        <taxon>Ixodidae</taxon>
        <taxon>Amblyomminae</taxon>
        <taxon>Amblyomma</taxon>
    </lineage>
</organism>
<evidence type="ECO:0000256" key="1">
    <source>
        <dbReference type="SAM" id="Phobius"/>
    </source>
</evidence>
<evidence type="ECO:0000313" key="3">
    <source>
        <dbReference type="Proteomes" id="UP001321473"/>
    </source>
</evidence>
<reference evidence="2 3" key="1">
    <citation type="journal article" date="2023" name="Arcadia Sci">
        <title>De novo assembly of a long-read Amblyomma americanum tick genome.</title>
        <authorList>
            <person name="Chou S."/>
            <person name="Poskanzer K.E."/>
            <person name="Rollins M."/>
            <person name="Thuy-Boun P.S."/>
        </authorList>
    </citation>
    <scope>NUCLEOTIDE SEQUENCE [LARGE SCALE GENOMIC DNA]</scope>
    <source>
        <strain evidence="2">F_SG_1</strain>
        <tissue evidence="2">Salivary glands</tissue>
    </source>
</reference>
<sequence>MSTKPPGNLTVAETPQFVMITFDDAVNDQNMDFYRELLAPGRRRNRANGCNMAATFFVSAGYTDYSFVHELHSAGNEIALHSITHLNNMTYWRTLDVAGWEAEFVGVRQLLRDYALIPEKGMVGARAPFLEIGPGHGYAMMQKQGFLYDSSVSMRPGKLPLYPYTLDYGVQEEVCGNVVCPRGVFRGLWMVPLNWFVRNAVGGDGARVESVCPDMPDSCRPQPTTAADMLDFLRSNFDRHYHSNRAPFPVFIHENWLWEPERKRGFLSFVDWLLTKEDVFLVTVEEVVQFMKDPKPLGKYAQKKCSRTTEFQQCSEVHRCHFPESSIPEADCFVGCRPCPERYPWIEAVKIDTPNDRAGPAAAKQFYGAMSVVFFGCVLPFCMCVVAAKCSIRLFSLRCRKRFHIL</sequence>
<dbReference type="SUPFAM" id="SSF88713">
    <property type="entry name" value="Glycoside hydrolase/deacetylase"/>
    <property type="match status" value="1"/>
</dbReference>
<evidence type="ECO:0000313" key="2">
    <source>
        <dbReference type="EMBL" id="KAK8781819.1"/>
    </source>
</evidence>
<dbReference type="InterPro" id="IPR052740">
    <property type="entry name" value="CE4"/>
</dbReference>
<gene>
    <name evidence="2" type="ORF">V5799_016833</name>
</gene>
<dbReference type="GO" id="GO:0005975">
    <property type="term" value="P:carbohydrate metabolic process"/>
    <property type="evidence" value="ECO:0007669"/>
    <property type="project" value="InterPro"/>
</dbReference>
<keyword evidence="3" id="KW-1185">Reference proteome</keyword>
<evidence type="ECO:0008006" key="4">
    <source>
        <dbReference type="Google" id="ProtNLM"/>
    </source>
</evidence>
<dbReference type="PANTHER" id="PTHR45985:SF8">
    <property type="entry name" value="CHITIN DEACETYLASE-LIKE 9, ISOFORM A"/>
    <property type="match status" value="1"/>
</dbReference>
<keyword evidence="1" id="KW-0812">Transmembrane</keyword>
<comment type="caution">
    <text evidence="2">The sequence shown here is derived from an EMBL/GenBank/DDBJ whole genome shotgun (WGS) entry which is preliminary data.</text>
</comment>
<dbReference type="AlphaFoldDB" id="A0AAQ4F3Z8"/>
<dbReference type="Proteomes" id="UP001321473">
    <property type="component" value="Unassembled WGS sequence"/>
</dbReference>
<keyword evidence="1" id="KW-0472">Membrane</keyword>
<dbReference type="InterPro" id="IPR011330">
    <property type="entry name" value="Glyco_hydro/deAcase_b/a-brl"/>
</dbReference>
<feature type="transmembrane region" description="Helical" evidence="1">
    <location>
        <begin position="366"/>
        <end position="392"/>
    </location>
</feature>
<keyword evidence="1" id="KW-1133">Transmembrane helix</keyword>
<name>A0AAQ4F3Z8_AMBAM</name>
<proteinExistence type="predicted"/>
<dbReference type="EMBL" id="JARKHS020007283">
    <property type="protein sequence ID" value="KAK8781819.1"/>
    <property type="molecule type" value="Genomic_DNA"/>
</dbReference>
<dbReference type="Gene3D" id="3.20.20.370">
    <property type="entry name" value="Glycoside hydrolase/deacetylase"/>
    <property type="match status" value="1"/>
</dbReference>
<accession>A0AAQ4F3Z8</accession>